<accession>L8GMU0</accession>
<dbReference type="RefSeq" id="XP_004336310.1">
    <property type="nucleotide sequence ID" value="XM_004336262.1"/>
</dbReference>
<dbReference type="KEGG" id="acan:ACA1_106380"/>
<evidence type="ECO:0000313" key="2">
    <source>
        <dbReference type="Proteomes" id="UP000011083"/>
    </source>
</evidence>
<dbReference type="EMBL" id="KB008060">
    <property type="protein sequence ID" value="ELR14297.1"/>
    <property type="molecule type" value="Genomic_DNA"/>
</dbReference>
<proteinExistence type="predicted"/>
<keyword evidence="2" id="KW-1185">Reference proteome</keyword>
<dbReference type="VEuPathDB" id="AmoebaDB:ACA1_106380"/>
<reference evidence="1 2" key="1">
    <citation type="journal article" date="2013" name="Genome Biol.">
        <title>Genome of Acanthamoeba castellanii highlights extensive lateral gene transfer and early evolution of tyrosine kinase signaling.</title>
        <authorList>
            <person name="Clarke M."/>
            <person name="Lohan A.J."/>
            <person name="Liu B."/>
            <person name="Lagkouvardos I."/>
            <person name="Roy S."/>
            <person name="Zafar N."/>
            <person name="Bertelli C."/>
            <person name="Schilde C."/>
            <person name="Kianianmomeni A."/>
            <person name="Burglin T.R."/>
            <person name="Frech C."/>
            <person name="Turcotte B."/>
            <person name="Kopec K.O."/>
            <person name="Synnott J.M."/>
            <person name="Choo C."/>
            <person name="Paponov I."/>
            <person name="Finkler A."/>
            <person name="Soon Heng Tan C."/>
            <person name="Hutchins A.P."/>
            <person name="Weinmeier T."/>
            <person name="Rattei T."/>
            <person name="Chu J.S."/>
            <person name="Gimenez G."/>
            <person name="Irimia M."/>
            <person name="Rigden D.J."/>
            <person name="Fitzpatrick D.A."/>
            <person name="Lorenzo-Morales J."/>
            <person name="Bateman A."/>
            <person name="Chiu C.H."/>
            <person name="Tang P."/>
            <person name="Hegemann P."/>
            <person name="Fromm H."/>
            <person name="Raoult D."/>
            <person name="Greub G."/>
            <person name="Miranda-Saavedra D."/>
            <person name="Chen N."/>
            <person name="Nash P."/>
            <person name="Ginger M.L."/>
            <person name="Horn M."/>
            <person name="Schaap P."/>
            <person name="Caler L."/>
            <person name="Loftus B."/>
        </authorList>
    </citation>
    <scope>NUCLEOTIDE SEQUENCE [LARGE SCALE GENOMIC DNA]</scope>
    <source>
        <strain evidence="1 2">Neff</strain>
    </source>
</reference>
<protein>
    <submittedName>
        <fullName evidence="1">Uncharacterized protein</fullName>
    </submittedName>
</protein>
<organism evidence="1 2">
    <name type="scientific">Acanthamoeba castellanii (strain ATCC 30010 / Neff)</name>
    <dbReference type="NCBI Taxonomy" id="1257118"/>
    <lineage>
        <taxon>Eukaryota</taxon>
        <taxon>Amoebozoa</taxon>
        <taxon>Discosea</taxon>
        <taxon>Longamoebia</taxon>
        <taxon>Centramoebida</taxon>
        <taxon>Acanthamoebidae</taxon>
        <taxon>Acanthamoeba</taxon>
    </lineage>
</organism>
<dbReference type="AlphaFoldDB" id="L8GMU0"/>
<dbReference type="Proteomes" id="UP000011083">
    <property type="component" value="Unassembled WGS sequence"/>
</dbReference>
<name>L8GMU0_ACACF</name>
<evidence type="ECO:0000313" key="1">
    <source>
        <dbReference type="EMBL" id="ELR14297.1"/>
    </source>
</evidence>
<dbReference type="GeneID" id="14914891"/>
<sequence>MQVKTGRPVFKTSKKPYSTIFVHSHSHTGGLLDPQHNAIPADQAHDANAILLGGQRDILITSLPVESSYLSYWTDVLKLSRPLIYNLPPARFKGTLLDSLLESLDDFVDFVKEKKAKGVLKDTLVLSVFEAEEKDKELLTRLQNAGVGKVISECNYDQLGLGTKTTWRTFCASNGIPQLPGGIFRTAKEALDFTRHELARRHAVVLKSPHGIAQPRAHQVAVVAVALEQPLKARQLRRQGLPDQLLLGLGLLVGRRAKDDLGDGRERVGHAFVGLVDQGRLVGAGPVVAVLAGQVARDGRALDQGQAIGLLLVTGTKS</sequence>
<gene>
    <name evidence="1" type="ORF">ACA1_106380</name>
</gene>